<dbReference type="STRING" id="554155.C5FYC0"/>
<gene>
    <name evidence="3" type="ORF">MCYG_07337</name>
</gene>
<dbReference type="PANTHER" id="PTHR40370">
    <property type="entry name" value="EXPRESSED PROTEIN"/>
    <property type="match status" value="1"/>
</dbReference>
<dbReference type="OMA" id="EICWIER"/>
<organism evidence="3 4">
    <name type="scientific">Arthroderma otae (strain ATCC MYA-4605 / CBS 113480)</name>
    <name type="common">Microsporum canis</name>
    <dbReference type="NCBI Taxonomy" id="554155"/>
    <lineage>
        <taxon>Eukaryota</taxon>
        <taxon>Fungi</taxon>
        <taxon>Dikarya</taxon>
        <taxon>Ascomycota</taxon>
        <taxon>Pezizomycotina</taxon>
        <taxon>Eurotiomycetes</taxon>
        <taxon>Eurotiomycetidae</taxon>
        <taxon>Onygenales</taxon>
        <taxon>Arthrodermataceae</taxon>
        <taxon>Microsporum</taxon>
    </lineage>
</organism>
<evidence type="ECO:0000313" key="3">
    <source>
        <dbReference type="EMBL" id="EEQ34518.1"/>
    </source>
</evidence>
<dbReference type="VEuPathDB" id="FungiDB:MCYG_07337"/>
<feature type="region of interest" description="Disordered" evidence="1">
    <location>
        <begin position="1"/>
        <end position="150"/>
    </location>
</feature>
<accession>C5FYC0</accession>
<dbReference type="RefSeq" id="XP_002843554.1">
    <property type="nucleotide sequence ID" value="XM_002843508.1"/>
</dbReference>
<dbReference type="InterPro" id="IPR024500">
    <property type="entry name" value="DUF3074"/>
</dbReference>
<feature type="compositionally biased region" description="Polar residues" evidence="1">
    <location>
        <begin position="82"/>
        <end position="91"/>
    </location>
</feature>
<protein>
    <recommendedName>
        <fullName evidence="2">DUF3074 domain-containing protein</fullName>
    </recommendedName>
</protein>
<dbReference type="OrthoDB" id="4173803at2759"/>
<dbReference type="Pfam" id="PF11274">
    <property type="entry name" value="DUF3074"/>
    <property type="match status" value="1"/>
</dbReference>
<sequence>MSQQGDNDGPSHPASSSADQPQPGGGGGPTEPSAAPTESSSGPPAQPTDMTDEPPTDPSSAGPSQLSPEAETQPAPAPARPSTQPGSTSPDVASRDTHEMTGAVAGGSSQDPRSRRQQPQAGSSRTQRERQNRGDPPQPRGNTPPIDTDVIAIAGDRGGLMRAPRAGAEPQVYRGILPDYIHPRPIEATKLPLCSLFRQTMNSLYPHLDAFLQKSLDKAFETIYQKVPSDLPGAPYPRPRRSPGCKPKCYFSHRSLIREFDPGWAEDHREHEGIIPDDANEEWFGRKSVHKDSQGMGRASFADMRSYWKDRHTIHLPEYVSGIKVTNVHRYNCEDIKLVNWRDVTAEICWIERSDALLSSHRVFAVMVITAARAFDPATMGRLDAELPSYDETADSRPKPIPKPGQNYADIPPEGDPRSSRDAEPAPESRGEAGSSRDAQRSPESARCEAGSSRDVQPAPESTQCEAGSSRDVQPAPESTQREAGSSRDVQPAPAEPAPIGPVPARGVPEGWLDSLVVVHLPLDHRCIPRTPKEHPIKRTIFPTYVSVGMVRQLPKTSEEEKDNKTGKYEWLFALSAKPQSRMPLRWQQDLYVGIPHVIKDEPGEFMRMMGWRRYNDRPRPKSLVRFM</sequence>
<dbReference type="eggNOG" id="ENOG502QTT5">
    <property type="taxonomic scope" value="Eukaryota"/>
</dbReference>
<name>C5FYC0_ARTOC</name>
<evidence type="ECO:0000313" key="4">
    <source>
        <dbReference type="Proteomes" id="UP000002035"/>
    </source>
</evidence>
<reference evidence="4" key="1">
    <citation type="journal article" date="2012" name="MBio">
        <title>Comparative genome analysis of Trichophyton rubrum and related dermatophytes reveals candidate genes involved in infection.</title>
        <authorList>
            <person name="Martinez D.A."/>
            <person name="Oliver B.G."/>
            <person name="Graeser Y."/>
            <person name="Goldberg J.M."/>
            <person name="Li W."/>
            <person name="Martinez-Rossi N.M."/>
            <person name="Monod M."/>
            <person name="Shelest E."/>
            <person name="Barton R.C."/>
            <person name="Birch E."/>
            <person name="Brakhage A.A."/>
            <person name="Chen Z."/>
            <person name="Gurr S.J."/>
            <person name="Heiman D."/>
            <person name="Heitman J."/>
            <person name="Kosti I."/>
            <person name="Rossi A."/>
            <person name="Saif S."/>
            <person name="Samalova M."/>
            <person name="Saunders C.W."/>
            <person name="Shea T."/>
            <person name="Summerbell R.C."/>
            <person name="Xu J."/>
            <person name="Young S."/>
            <person name="Zeng Q."/>
            <person name="Birren B.W."/>
            <person name="Cuomo C.A."/>
            <person name="White T.C."/>
        </authorList>
    </citation>
    <scope>NUCLEOTIDE SEQUENCE [LARGE SCALE GENOMIC DNA]</scope>
    <source>
        <strain evidence="4">ATCC MYA-4605 / CBS 113480</strain>
    </source>
</reference>
<dbReference type="AlphaFoldDB" id="C5FYC0"/>
<feature type="compositionally biased region" description="Basic and acidic residues" evidence="1">
    <location>
        <begin position="438"/>
        <end position="447"/>
    </location>
</feature>
<dbReference type="PANTHER" id="PTHR40370:SF1">
    <property type="entry name" value="DUF3074 DOMAIN-CONTAINING PROTEIN"/>
    <property type="match status" value="1"/>
</dbReference>
<dbReference type="EMBL" id="DS995707">
    <property type="protein sequence ID" value="EEQ34518.1"/>
    <property type="molecule type" value="Genomic_DNA"/>
</dbReference>
<feature type="compositionally biased region" description="Basic and acidic residues" evidence="1">
    <location>
        <begin position="415"/>
        <end position="431"/>
    </location>
</feature>
<evidence type="ECO:0000256" key="1">
    <source>
        <dbReference type="SAM" id="MobiDB-lite"/>
    </source>
</evidence>
<feature type="domain" description="DUF3074" evidence="2">
    <location>
        <begin position="283"/>
        <end position="376"/>
    </location>
</feature>
<dbReference type="Proteomes" id="UP000002035">
    <property type="component" value="Unassembled WGS sequence"/>
</dbReference>
<feature type="region of interest" description="Disordered" evidence="1">
    <location>
        <begin position="387"/>
        <end position="503"/>
    </location>
</feature>
<proteinExistence type="predicted"/>
<dbReference type="HOGENOM" id="CLU_362880_0_0_1"/>
<dbReference type="GeneID" id="9227985"/>
<keyword evidence="4" id="KW-1185">Reference proteome</keyword>
<evidence type="ECO:0000259" key="2">
    <source>
        <dbReference type="Pfam" id="PF11274"/>
    </source>
</evidence>